<dbReference type="AlphaFoldDB" id="A0A7D7RRW1"/>
<keyword evidence="9" id="KW-1185">Reference proteome</keyword>
<proteinExistence type="predicted"/>
<protein>
    <submittedName>
        <fullName evidence="8">Aromatic ring-hydroxylating dioxygenase subunit alpha</fullName>
    </submittedName>
</protein>
<evidence type="ECO:0000256" key="2">
    <source>
        <dbReference type="ARBA" id="ARBA00022714"/>
    </source>
</evidence>
<dbReference type="InterPro" id="IPR001663">
    <property type="entry name" value="Rng_hydr_dOase-A"/>
</dbReference>
<dbReference type="RefSeq" id="WP_219850813.1">
    <property type="nucleotide sequence ID" value="NZ_CP059491.1"/>
</dbReference>
<comment type="cofactor">
    <cofactor evidence="1">
        <name>Fe cation</name>
        <dbReference type="ChEBI" id="CHEBI:24875"/>
    </cofactor>
</comment>
<keyword evidence="2" id="KW-0001">2Fe-2S</keyword>
<evidence type="ECO:0000313" key="8">
    <source>
        <dbReference type="EMBL" id="QMT02633.1"/>
    </source>
</evidence>
<keyword evidence="8" id="KW-0223">Dioxygenase</keyword>
<name>A0A7D7RRW1_9ACTN</name>
<keyword evidence="6" id="KW-0411">Iron-sulfur</keyword>
<evidence type="ECO:0000256" key="5">
    <source>
        <dbReference type="ARBA" id="ARBA00023004"/>
    </source>
</evidence>
<dbReference type="Gene3D" id="3.90.380.10">
    <property type="entry name" value="Naphthalene 1,2-dioxygenase Alpha Subunit, Chain A, domain 1"/>
    <property type="match status" value="1"/>
</dbReference>
<evidence type="ECO:0000259" key="7">
    <source>
        <dbReference type="PROSITE" id="PS51296"/>
    </source>
</evidence>
<dbReference type="Gene3D" id="2.102.10.10">
    <property type="entry name" value="Rieske [2Fe-2S] iron-sulphur domain"/>
    <property type="match status" value="1"/>
</dbReference>
<dbReference type="InterPro" id="IPR017941">
    <property type="entry name" value="Rieske_2Fe-2S"/>
</dbReference>
<keyword evidence="5" id="KW-0408">Iron</keyword>
<evidence type="ECO:0000313" key="9">
    <source>
        <dbReference type="Proteomes" id="UP000515663"/>
    </source>
</evidence>
<dbReference type="PROSITE" id="PS51296">
    <property type="entry name" value="RIESKE"/>
    <property type="match status" value="1"/>
</dbReference>
<dbReference type="EMBL" id="CP059491">
    <property type="protein sequence ID" value="QMT02633.1"/>
    <property type="molecule type" value="Genomic_DNA"/>
</dbReference>
<dbReference type="KEGG" id="gji:H1R19_05675"/>
<reference evidence="9" key="1">
    <citation type="submission" date="2020-07" db="EMBL/GenBank/DDBJ databases">
        <title>novel species isolated from the respiratory tract of Marmot.</title>
        <authorList>
            <person name="Zhang G."/>
        </authorList>
    </citation>
    <scope>NUCLEOTIDE SEQUENCE [LARGE SCALE GENOMIC DNA]</scope>
    <source>
        <strain evidence="9">686</strain>
    </source>
</reference>
<dbReference type="GO" id="GO:0051537">
    <property type="term" value="F:2 iron, 2 sulfur cluster binding"/>
    <property type="evidence" value="ECO:0007669"/>
    <property type="project" value="UniProtKB-KW"/>
</dbReference>
<dbReference type="GO" id="GO:0004497">
    <property type="term" value="F:monooxygenase activity"/>
    <property type="evidence" value="ECO:0007669"/>
    <property type="project" value="UniProtKB-ARBA"/>
</dbReference>
<dbReference type="PANTHER" id="PTHR43756">
    <property type="entry name" value="CHOLINE MONOOXYGENASE, CHLOROPLASTIC"/>
    <property type="match status" value="1"/>
</dbReference>
<dbReference type="GO" id="GO:0051213">
    <property type="term" value="F:dioxygenase activity"/>
    <property type="evidence" value="ECO:0007669"/>
    <property type="project" value="UniProtKB-KW"/>
</dbReference>
<sequence>MGERLDVGDRLLTYKDVLDLDTREVPAHIREERRGDFDFTEASIERYISRDWHLREKELVWKRTWHFACREENLPEVGDHVVYSIADMSYLIVRSAPDEIRAYPNACLHRGRQLKDHDGWCAEIRCAFHGLAWNLDGSFKQNPAPWEFPHVDEAKFGLPSISVGTWGGFVFINPDPDAAPLEDYLGELPEHFAKWGHEDRCIEAHVSKVLRCNWKVAQEAYMECWHAAATHPQTVPYAAFGICQVDCYDKFSRFITPSEVVGPMMKGDPTTEEMLRATMDVRVDEKLPVTPQDGQTAREFIVASTREKWRGFLGDAIEEWADCELVDNFTYTIFPNMMPWGGVHKLCYRFRPNGDDHRTCIMDVFLISPFTGERPAPSPEVRLDADTPFGTRSELGIVGNILDQDVFNMEKVQYGLETTVKPTVTFATYQEDNIRWMHQLMDQYMTGEK</sequence>
<keyword evidence="3" id="KW-0479">Metal-binding</keyword>
<dbReference type="GO" id="GO:0016705">
    <property type="term" value="F:oxidoreductase activity, acting on paired donors, with incorporation or reduction of molecular oxygen"/>
    <property type="evidence" value="ECO:0007669"/>
    <property type="project" value="UniProtKB-ARBA"/>
</dbReference>
<dbReference type="PRINTS" id="PR00090">
    <property type="entry name" value="RNGDIOXGNASE"/>
</dbReference>
<evidence type="ECO:0000256" key="1">
    <source>
        <dbReference type="ARBA" id="ARBA00001962"/>
    </source>
</evidence>
<gene>
    <name evidence="8" type="ORF">H1R19_05675</name>
</gene>
<accession>A0A7D7RRW1</accession>
<dbReference type="GO" id="GO:0005506">
    <property type="term" value="F:iron ion binding"/>
    <property type="evidence" value="ECO:0007669"/>
    <property type="project" value="InterPro"/>
</dbReference>
<evidence type="ECO:0000256" key="6">
    <source>
        <dbReference type="ARBA" id="ARBA00023014"/>
    </source>
</evidence>
<dbReference type="PANTHER" id="PTHR43756:SF5">
    <property type="entry name" value="CHOLINE MONOOXYGENASE, CHLOROPLASTIC"/>
    <property type="match status" value="1"/>
</dbReference>
<evidence type="ECO:0000256" key="3">
    <source>
        <dbReference type="ARBA" id="ARBA00022723"/>
    </source>
</evidence>
<dbReference type="CDD" id="cd03469">
    <property type="entry name" value="Rieske_RO_Alpha_N"/>
    <property type="match status" value="1"/>
</dbReference>
<dbReference type="Pfam" id="PF00355">
    <property type="entry name" value="Rieske"/>
    <property type="match status" value="1"/>
</dbReference>
<evidence type="ECO:0000256" key="4">
    <source>
        <dbReference type="ARBA" id="ARBA00023002"/>
    </source>
</evidence>
<dbReference type="InterPro" id="IPR015879">
    <property type="entry name" value="Ring_hydroxy_dOase_asu_C_dom"/>
</dbReference>
<dbReference type="SUPFAM" id="SSF55961">
    <property type="entry name" value="Bet v1-like"/>
    <property type="match status" value="1"/>
</dbReference>
<feature type="domain" description="Rieske" evidence="7">
    <location>
        <begin position="65"/>
        <end position="172"/>
    </location>
</feature>
<keyword evidence="4" id="KW-0560">Oxidoreductase</keyword>
<dbReference type="Pfam" id="PF00848">
    <property type="entry name" value="Ring_hydroxyl_A"/>
    <property type="match status" value="1"/>
</dbReference>
<dbReference type="SUPFAM" id="SSF50022">
    <property type="entry name" value="ISP domain"/>
    <property type="match status" value="1"/>
</dbReference>
<organism evidence="8 9">
    <name type="scientific">Gordonia jinghuaiqii</name>
    <dbReference type="NCBI Taxonomy" id="2758710"/>
    <lineage>
        <taxon>Bacteria</taxon>
        <taxon>Bacillati</taxon>
        <taxon>Actinomycetota</taxon>
        <taxon>Actinomycetes</taxon>
        <taxon>Mycobacteriales</taxon>
        <taxon>Gordoniaceae</taxon>
        <taxon>Gordonia</taxon>
    </lineage>
</organism>
<dbReference type="Proteomes" id="UP000515663">
    <property type="component" value="Chromosome"/>
</dbReference>
<dbReference type="InterPro" id="IPR036922">
    <property type="entry name" value="Rieske_2Fe-2S_sf"/>
</dbReference>